<feature type="domain" description="Toprim" evidence="16">
    <location>
        <begin position="430"/>
        <end position="545"/>
    </location>
</feature>
<dbReference type="Proteomes" id="UP000195402">
    <property type="component" value="Unassembled WGS sequence"/>
</dbReference>
<dbReference type="Pfam" id="PF01131">
    <property type="entry name" value="Topoisom_bac"/>
    <property type="match status" value="1"/>
</dbReference>
<evidence type="ECO:0000256" key="7">
    <source>
        <dbReference type="ARBA" id="ARBA00022842"/>
    </source>
</evidence>
<gene>
    <name evidence="18" type="ORF">BVC80_9049g3</name>
</gene>
<dbReference type="GO" id="GO:0003677">
    <property type="term" value="F:DNA binding"/>
    <property type="evidence" value="ECO:0007669"/>
    <property type="project" value="UniProtKB-KW"/>
</dbReference>
<comment type="catalytic activity">
    <reaction evidence="1">
        <text>ATP-independent breakage of single-stranded DNA, followed by passage and rejoining.</text>
        <dbReference type="EC" id="5.6.2.1"/>
    </reaction>
</comment>
<keyword evidence="6" id="KW-0862">Zinc</keyword>
<evidence type="ECO:0000313" key="19">
    <source>
        <dbReference type="Proteomes" id="UP000195402"/>
    </source>
</evidence>
<dbReference type="PANTHER" id="PTHR42785:SF1">
    <property type="entry name" value="DNA TOPOISOMERASE"/>
    <property type="match status" value="1"/>
</dbReference>
<dbReference type="InterPro" id="IPR003601">
    <property type="entry name" value="Topo_IA_2"/>
</dbReference>
<evidence type="ECO:0000256" key="8">
    <source>
        <dbReference type="ARBA" id="ARBA00023029"/>
    </source>
</evidence>
<dbReference type="InterPro" id="IPR005733">
    <property type="entry name" value="TopoI_bac-type"/>
</dbReference>
<keyword evidence="10 18" id="KW-0413">Isomerase</keyword>
<protein>
    <recommendedName>
        <fullName evidence="3">DNA topoisomerase</fullName>
        <ecNumber evidence="3">5.6.2.1</ecNumber>
    </recommendedName>
    <alternativeName>
        <fullName evidence="14">Omega-protein</fullName>
    </alternativeName>
    <alternativeName>
        <fullName evidence="13">Relaxing enzyme</fullName>
    </alternativeName>
    <alternativeName>
        <fullName evidence="11">Swivelase</fullName>
    </alternativeName>
    <alternativeName>
        <fullName evidence="12">Untwisting enzyme</fullName>
    </alternativeName>
</protein>
<dbReference type="InterPro" id="IPR013498">
    <property type="entry name" value="Topo_IA_Znf"/>
</dbReference>
<comment type="caution">
    <text evidence="18">The sequence shown here is derived from an EMBL/GenBank/DDBJ whole genome shotgun (WGS) entry which is preliminary data.</text>
</comment>
<evidence type="ECO:0000256" key="12">
    <source>
        <dbReference type="ARBA" id="ARBA00031985"/>
    </source>
</evidence>
<dbReference type="Gene3D" id="1.10.290.10">
    <property type="entry name" value="Topoisomerase I, domain 4"/>
    <property type="match status" value="1"/>
</dbReference>
<feature type="compositionally biased region" description="Low complexity" evidence="15">
    <location>
        <begin position="281"/>
        <end position="293"/>
    </location>
</feature>
<dbReference type="Pfam" id="PF01751">
    <property type="entry name" value="Toprim"/>
    <property type="match status" value="1"/>
</dbReference>
<dbReference type="InterPro" id="IPR000380">
    <property type="entry name" value="Topo_IA"/>
</dbReference>
<dbReference type="FunCoup" id="A0A200R2I0">
    <property type="interactions" value="221"/>
</dbReference>
<dbReference type="PROSITE" id="PS00396">
    <property type="entry name" value="TOPO_IA_1"/>
    <property type="match status" value="1"/>
</dbReference>
<dbReference type="InterPro" id="IPR013824">
    <property type="entry name" value="Topo_IA_cen_sub1"/>
</dbReference>
<dbReference type="PROSITE" id="PS52039">
    <property type="entry name" value="TOPO_IA_2"/>
    <property type="match status" value="1"/>
</dbReference>
<dbReference type="InterPro" id="IPR013825">
    <property type="entry name" value="Topo_IA_cen_sub2"/>
</dbReference>
<keyword evidence="4" id="KW-0479">Metal-binding</keyword>
<evidence type="ECO:0000256" key="10">
    <source>
        <dbReference type="ARBA" id="ARBA00023235"/>
    </source>
</evidence>
<dbReference type="GO" id="GO:0003917">
    <property type="term" value="F:DNA topoisomerase type I (single strand cut, ATP-independent) activity"/>
    <property type="evidence" value="ECO:0007669"/>
    <property type="project" value="UniProtKB-EC"/>
</dbReference>
<feature type="compositionally biased region" description="Low complexity" evidence="15">
    <location>
        <begin position="223"/>
        <end position="235"/>
    </location>
</feature>
<dbReference type="InterPro" id="IPR003602">
    <property type="entry name" value="Topo_IA_DNA-bd_dom"/>
</dbReference>
<dbReference type="GO" id="GO:0008270">
    <property type="term" value="F:zinc ion binding"/>
    <property type="evidence" value="ECO:0007669"/>
    <property type="project" value="UniProtKB-KW"/>
</dbReference>
<dbReference type="InterPro" id="IPR028612">
    <property type="entry name" value="Topoisom_1_IA"/>
</dbReference>
<keyword evidence="5" id="KW-0863">Zinc-finger</keyword>
<dbReference type="SMART" id="SM00493">
    <property type="entry name" value="TOPRIM"/>
    <property type="match status" value="1"/>
</dbReference>
<dbReference type="GO" id="GO:0006265">
    <property type="term" value="P:DNA topological change"/>
    <property type="evidence" value="ECO:0007669"/>
    <property type="project" value="InterPro"/>
</dbReference>
<dbReference type="NCBIfam" id="TIGR01051">
    <property type="entry name" value="topA_bact"/>
    <property type="match status" value="1"/>
</dbReference>
<evidence type="ECO:0000256" key="9">
    <source>
        <dbReference type="ARBA" id="ARBA00023125"/>
    </source>
</evidence>
<dbReference type="InterPro" id="IPR034149">
    <property type="entry name" value="TOPRIM_TopoI"/>
</dbReference>
<dbReference type="InParanoid" id="A0A200R2I0"/>
<evidence type="ECO:0000256" key="1">
    <source>
        <dbReference type="ARBA" id="ARBA00000213"/>
    </source>
</evidence>
<keyword evidence="9" id="KW-0238">DNA-binding</keyword>
<dbReference type="OrthoDB" id="430051at2759"/>
<evidence type="ECO:0000259" key="17">
    <source>
        <dbReference type="PROSITE" id="PS52039"/>
    </source>
</evidence>
<comment type="similarity">
    <text evidence="2">Belongs to the type IA topoisomerase family.</text>
</comment>
<dbReference type="Gene3D" id="2.70.20.10">
    <property type="entry name" value="Topoisomerase I, domain 3"/>
    <property type="match status" value="1"/>
</dbReference>
<dbReference type="Gene3D" id="1.10.460.10">
    <property type="entry name" value="Topoisomerase I, domain 2"/>
    <property type="match status" value="1"/>
</dbReference>
<dbReference type="Gene3D" id="3.40.50.140">
    <property type="match status" value="1"/>
</dbReference>
<evidence type="ECO:0000256" key="14">
    <source>
        <dbReference type="ARBA" id="ARBA00032877"/>
    </source>
</evidence>
<feature type="domain" description="Topo IA-type catalytic" evidence="17">
    <location>
        <begin position="561"/>
        <end position="1010"/>
    </location>
</feature>
<dbReference type="EMBL" id="MVGT01000459">
    <property type="protein sequence ID" value="OVA16878.1"/>
    <property type="molecule type" value="Genomic_DNA"/>
</dbReference>
<dbReference type="PANTHER" id="PTHR42785">
    <property type="entry name" value="DNA TOPOISOMERASE, TYPE IA, CORE"/>
    <property type="match status" value="1"/>
</dbReference>
<dbReference type="Pfam" id="PF01396">
    <property type="entry name" value="Zn_ribbon_Top1"/>
    <property type="match status" value="1"/>
</dbReference>
<dbReference type="InterPro" id="IPR013497">
    <property type="entry name" value="Topo_IA_cen"/>
</dbReference>
<dbReference type="InterPro" id="IPR023405">
    <property type="entry name" value="Topo_IA_core_domain"/>
</dbReference>
<reference evidence="18 19" key="1">
    <citation type="journal article" date="2017" name="Mol. Plant">
        <title>The Genome of Medicinal Plant Macleaya cordata Provides New Insights into Benzylisoquinoline Alkaloids Metabolism.</title>
        <authorList>
            <person name="Liu X."/>
            <person name="Liu Y."/>
            <person name="Huang P."/>
            <person name="Ma Y."/>
            <person name="Qing Z."/>
            <person name="Tang Q."/>
            <person name="Cao H."/>
            <person name="Cheng P."/>
            <person name="Zheng Y."/>
            <person name="Yuan Z."/>
            <person name="Zhou Y."/>
            <person name="Liu J."/>
            <person name="Tang Z."/>
            <person name="Zhuo Y."/>
            <person name="Zhang Y."/>
            <person name="Yu L."/>
            <person name="Huang J."/>
            <person name="Yang P."/>
            <person name="Peng Q."/>
            <person name="Zhang J."/>
            <person name="Jiang W."/>
            <person name="Zhang Z."/>
            <person name="Lin K."/>
            <person name="Ro D.K."/>
            <person name="Chen X."/>
            <person name="Xiong X."/>
            <person name="Shang Y."/>
            <person name="Huang S."/>
            <person name="Zeng J."/>
        </authorList>
    </citation>
    <scope>NUCLEOTIDE SEQUENCE [LARGE SCALE GENOMIC DNA]</scope>
    <source>
        <strain evidence="19">cv. BLH2017</strain>
        <tissue evidence="18">Root</tissue>
    </source>
</reference>
<dbReference type="SMART" id="SM00437">
    <property type="entry name" value="TOP1Ac"/>
    <property type="match status" value="1"/>
</dbReference>
<evidence type="ECO:0000313" key="18">
    <source>
        <dbReference type="EMBL" id="OVA16878.1"/>
    </source>
</evidence>
<feature type="region of interest" description="Disordered" evidence="15">
    <location>
        <begin position="223"/>
        <end position="394"/>
    </location>
</feature>
<keyword evidence="19" id="KW-1185">Reference proteome</keyword>
<feature type="compositionally biased region" description="Polar residues" evidence="15">
    <location>
        <begin position="343"/>
        <end position="354"/>
    </location>
</feature>
<dbReference type="EC" id="5.6.2.1" evidence="3"/>
<proteinExistence type="inferred from homology"/>
<accession>A0A200R2I0</accession>
<evidence type="ECO:0000256" key="6">
    <source>
        <dbReference type="ARBA" id="ARBA00022833"/>
    </source>
</evidence>
<dbReference type="OMA" id="SAYILYC"/>
<dbReference type="InterPro" id="IPR025589">
    <property type="entry name" value="Toprim_C_rpt"/>
</dbReference>
<dbReference type="GO" id="GO:0005694">
    <property type="term" value="C:chromosome"/>
    <property type="evidence" value="ECO:0007669"/>
    <property type="project" value="InterPro"/>
</dbReference>
<dbReference type="SMART" id="SM00436">
    <property type="entry name" value="TOP1Bc"/>
    <property type="match status" value="1"/>
</dbReference>
<sequence length="1232" mass="136995">MAHPLHNIRRLFLVSGCSYRNISTPSRLPIMSQCRTLRNYPGTFSLSSPFGGGCKYRKCSQLKLRKSMASCRVTEGQLKDLILRRDSCLFRTFTEGYNQGFGVTLQTQLGVGFPYTMKHITNKNSESIFRLSSSFNKCVSRRFSTVKAIQKSQVPSELMNIVDNVAVTKGKRGNTSSSFKLFHGLKKKEKSITVCSSSIDGATQVAVSSQPVKKSLRKATKSVSKTVNSSSPKELVGGDGKKDVKLGSIKKSSSNARKVAKTVNASNPEDQVIEGEKVVKSRSSASTAAKSSSNNQEKKVRGKTKQQLGNREHEKQLFLDSIPSGADKAKGSKKASQAKKVNDSNPGISSQTLESLPVEEKPLVAVNDSSLTHHQKKTTENSTTKRKPRETKVLTKSDKALAKSYSSVLVKLNQNRPGTTIEPLYPPTGKSVVVVESLTKAKVIQGYLGDMFEVLPSYGHVRDLAGRSGSVRPDDDFSVVWEVPSAAWTHLKSIKVALKGANNLILASDPDREGEAIAWHITEMLQQQEAIHEKMTVARVVFHEITESSIKSALQAPRDINANLVHAYLARRVLDYLIGFNISPLLWRKLPGCQSAGRVQSAALALICDREKEIDEFKPQEYWTIEVEFNKMELGKAFYFPSHLTHFGFKKLEQLSINSQAGAKEIEQKITTSSFEVVSSRRSKTRKNPPAPYITSTLQQDAANKLHFTASYIMKLAQKLYEGVKLSKDESTGLITYMRTDGMHVSDEAAKDIRSLVIERYGNDFASENTRKYFKKVKNAQEAHEAIRPTNIRRFPSMLAGVLDEDSLKLYTLIWSRTMACQMEPIIIDQVQVDIGGAGQSLVLRSTCSRVEFLGYQAVYKDGEAAAIGNKEKEGNANEEAFNLLSTLKPGDSLYLGKVELKQHHTQPPSRYSEGSLVKKLEELGIGRPSTYASTIKVLQDRSYLTVKSRVLHPEFRGRMVSAFLSHHFSEVTDYSFTADMENELDNVSAGTTEWKGLLKDYWERFSLYCDNAGSVDIRQVEKMLEETFGDFLFASLPDKSRTCPSCMTGTLIFKVSKFGAGYFIGCDQHPKCKYIAKTMYGEDEEGVTQKMNIHTEPKLLGLSPGSNEKVLLKNGPYGLYVQLGEDRKGHPPKRASVSKIKDVESITLDQALELLHYPVTLGKHPEDGQPVDLRLARFGFTIKHRSTYASVPKNMNPEDVTLEEALKLLSSKGARQSGRPKRKPKKLEEAL</sequence>
<evidence type="ECO:0000256" key="5">
    <source>
        <dbReference type="ARBA" id="ARBA00022771"/>
    </source>
</evidence>
<evidence type="ECO:0000256" key="2">
    <source>
        <dbReference type="ARBA" id="ARBA00009446"/>
    </source>
</evidence>
<dbReference type="PRINTS" id="PR00417">
    <property type="entry name" value="PRTPISMRASEI"/>
</dbReference>
<evidence type="ECO:0000256" key="3">
    <source>
        <dbReference type="ARBA" id="ARBA00012891"/>
    </source>
</evidence>
<dbReference type="SUPFAM" id="SSF56712">
    <property type="entry name" value="Prokaryotic type I DNA topoisomerase"/>
    <property type="match status" value="1"/>
</dbReference>
<dbReference type="CDD" id="cd03363">
    <property type="entry name" value="TOPRIM_TopoIA_TopoI"/>
    <property type="match status" value="1"/>
</dbReference>
<keyword evidence="7" id="KW-0460">Magnesium</keyword>
<dbReference type="Gene3D" id="3.30.65.10">
    <property type="entry name" value="Bacterial Topoisomerase I, domain 1"/>
    <property type="match status" value="1"/>
</dbReference>
<evidence type="ECO:0000256" key="13">
    <source>
        <dbReference type="ARBA" id="ARBA00032235"/>
    </source>
</evidence>
<dbReference type="STRING" id="56857.A0A200R2I0"/>
<evidence type="ECO:0000256" key="15">
    <source>
        <dbReference type="SAM" id="MobiDB-lite"/>
    </source>
</evidence>
<evidence type="ECO:0000256" key="4">
    <source>
        <dbReference type="ARBA" id="ARBA00022723"/>
    </source>
</evidence>
<dbReference type="CDD" id="cd00186">
    <property type="entry name" value="TOP1Ac"/>
    <property type="match status" value="1"/>
</dbReference>
<evidence type="ECO:0000256" key="11">
    <source>
        <dbReference type="ARBA" id="ARBA00030003"/>
    </source>
</evidence>
<dbReference type="AlphaFoldDB" id="A0A200R2I0"/>
<dbReference type="InterPro" id="IPR023406">
    <property type="entry name" value="Topo_IA_AS"/>
</dbReference>
<evidence type="ECO:0000259" key="16">
    <source>
        <dbReference type="PROSITE" id="PS50880"/>
    </source>
</evidence>
<dbReference type="PROSITE" id="PS50880">
    <property type="entry name" value="TOPRIM"/>
    <property type="match status" value="1"/>
</dbReference>
<dbReference type="InterPro" id="IPR006171">
    <property type="entry name" value="TOPRIM_dom"/>
</dbReference>
<dbReference type="HAMAP" id="MF_00952">
    <property type="entry name" value="Topoisom_1_prok"/>
    <property type="match status" value="1"/>
</dbReference>
<feature type="region of interest" description="Disordered" evidence="15">
    <location>
        <begin position="1211"/>
        <end position="1232"/>
    </location>
</feature>
<organism evidence="18 19">
    <name type="scientific">Macleaya cordata</name>
    <name type="common">Five-seeded plume-poppy</name>
    <name type="synonym">Bocconia cordata</name>
    <dbReference type="NCBI Taxonomy" id="56857"/>
    <lineage>
        <taxon>Eukaryota</taxon>
        <taxon>Viridiplantae</taxon>
        <taxon>Streptophyta</taxon>
        <taxon>Embryophyta</taxon>
        <taxon>Tracheophyta</taxon>
        <taxon>Spermatophyta</taxon>
        <taxon>Magnoliopsida</taxon>
        <taxon>Ranunculales</taxon>
        <taxon>Papaveraceae</taxon>
        <taxon>Papaveroideae</taxon>
        <taxon>Macleaya</taxon>
    </lineage>
</organism>
<dbReference type="InterPro" id="IPR013826">
    <property type="entry name" value="Topo_IA_cen_sub3"/>
</dbReference>
<dbReference type="Pfam" id="PF13368">
    <property type="entry name" value="Toprim_C_rpt"/>
    <property type="match status" value="2"/>
</dbReference>
<keyword evidence="8" id="KW-0799">Topoisomerase</keyword>
<name>A0A200R2I0_MACCD</name>